<dbReference type="RefSeq" id="WP_145194917.1">
    <property type="nucleotide sequence ID" value="NZ_CP036434.1"/>
</dbReference>
<protein>
    <submittedName>
        <fullName evidence="11">Tripartite ATP-independent periplasmic transporter, DctQ component</fullName>
    </submittedName>
</protein>
<evidence type="ECO:0000256" key="5">
    <source>
        <dbReference type="ARBA" id="ARBA00022692"/>
    </source>
</evidence>
<reference evidence="11 12" key="1">
    <citation type="submission" date="2019-02" db="EMBL/GenBank/DDBJ databases">
        <title>Deep-cultivation of Planctomycetes and their phenomic and genomic characterization uncovers novel biology.</title>
        <authorList>
            <person name="Wiegand S."/>
            <person name="Jogler M."/>
            <person name="Boedeker C."/>
            <person name="Pinto D."/>
            <person name="Vollmers J."/>
            <person name="Rivas-Marin E."/>
            <person name="Kohn T."/>
            <person name="Peeters S.H."/>
            <person name="Heuer A."/>
            <person name="Rast P."/>
            <person name="Oberbeckmann S."/>
            <person name="Bunk B."/>
            <person name="Jeske O."/>
            <person name="Meyerdierks A."/>
            <person name="Storesund J.E."/>
            <person name="Kallscheuer N."/>
            <person name="Luecker S."/>
            <person name="Lage O.M."/>
            <person name="Pohl T."/>
            <person name="Merkel B.J."/>
            <person name="Hornburger P."/>
            <person name="Mueller R.-W."/>
            <person name="Bruemmer F."/>
            <person name="Labrenz M."/>
            <person name="Spormann A.M."/>
            <person name="Op den Camp H."/>
            <person name="Overmann J."/>
            <person name="Amann R."/>
            <person name="Jetten M.S.M."/>
            <person name="Mascher T."/>
            <person name="Medema M.H."/>
            <person name="Devos D.P."/>
            <person name="Kaster A.-K."/>
            <person name="Ovreas L."/>
            <person name="Rohde M."/>
            <person name="Galperin M.Y."/>
            <person name="Jogler C."/>
        </authorList>
    </citation>
    <scope>NUCLEOTIDE SEQUENCE [LARGE SCALE GENOMIC DNA]</scope>
    <source>
        <strain evidence="11 12">Poly30</strain>
    </source>
</reference>
<evidence type="ECO:0000256" key="4">
    <source>
        <dbReference type="ARBA" id="ARBA00022519"/>
    </source>
</evidence>
<keyword evidence="12" id="KW-1185">Reference proteome</keyword>
<keyword evidence="7 9" id="KW-0472">Membrane</keyword>
<dbReference type="PANTHER" id="PTHR35011:SF4">
    <property type="entry name" value="SLL1102 PROTEIN"/>
    <property type="match status" value="1"/>
</dbReference>
<feature type="transmembrane region" description="Helical" evidence="9">
    <location>
        <begin position="139"/>
        <end position="159"/>
    </location>
</feature>
<dbReference type="Pfam" id="PF04290">
    <property type="entry name" value="DctQ"/>
    <property type="match status" value="1"/>
</dbReference>
<name>A0A518EN49_9BACT</name>
<organism evidence="11 12">
    <name type="scientific">Saltatorellus ferox</name>
    <dbReference type="NCBI Taxonomy" id="2528018"/>
    <lineage>
        <taxon>Bacteria</taxon>
        <taxon>Pseudomonadati</taxon>
        <taxon>Planctomycetota</taxon>
        <taxon>Planctomycetia</taxon>
        <taxon>Planctomycetia incertae sedis</taxon>
        <taxon>Saltatorellus</taxon>
    </lineage>
</organism>
<evidence type="ECO:0000259" key="10">
    <source>
        <dbReference type="Pfam" id="PF04290"/>
    </source>
</evidence>
<evidence type="ECO:0000256" key="1">
    <source>
        <dbReference type="ARBA" id="ARBA00004429"/>
    </source>
</evidence>
<dbReference type="AlphaFoldDB" id="A0A518EN49"/>
<dbReference type="InterPro" id="IPR007387">
    <property type="entry name" value="TRAP_DctQ"/>
</dbReference>
<evidence type="ECO:0000256" key="7">
    <source>
        <dbReference type="ARBA" id="ARBA00023136"/>
    </source>
</evidence>
<evidence type="ECO:0000256" key="2">
    <source>
        <dbReference type="ARBA" id="ARBA00022448"/>
    </source>
</evidence>
<dbReference type="InterPro" id="IPR055348">
    <property type="entry name" value="DctQ"/>
</dbReference>
<evidence type="ECO:0000256" key="6">
    <source>
        <dbReference type="ARBA" id="ARBA00022989"/>
    </source>
</evidence>
<keyword evidence="2" id="KW-0813">Transport</keyword>
<feature type="transmembrane region" description="Helical" evidence="9">
    <location>
        <begin position="93"/>
        <end position="119"/>
    </location>
</feature>
<keyword evidence="4" id="KW-0997">Cell inner membrane</keyword>
<keyword evidence="3" id="KW-1003">Cell membrane</keyword>
<keyword evidence="5 9" id="KW-0812">Transmembrane</keyword>
<feature type="domain" description="Tripartite ATP-independent periplasmic transporters DctQ component" evidence="10">
    <location>
        <begin position="43"/>
        <end position="162"/>
    </location>
</feature>
<dbReference type="EMBL" id="CP036434">
    <property type="protein sequence ID" value="QDV05517.1"/>
    <property type="molecule type" value="Genomic_DNA"/>
</dbReference>
<evidence type="ECO:0000313" key="11">
    <source>
        <dbReference type="EMBL" id="QDV05517.1"/>
    </source>
</evidence>
<dbReference type="OrthoDB" id="9794346at2"/>
<proteinExistence type="inferred from homology"/>
<evidence type="ECO:0000256" key="9">
    <source>
        <dbReference type="SAM" id="Phobius"/>
    </source>
</evidence>
<comment type="similarity">
    <text evidence="8">Belongs to the TRAP transporter small permease family.</text>
</comment>
<comment type="subcellular location">
    <subcellularLocation>
        <location evidence="1">Cell inner membrane</location>
        <topology evidence="1">Multi-pass membrane protein</topology>
    </subcellularLocation>
</comment>
<accession>A0A518EN49</accession>
<evidence type="ECO:0000256" key="8">
    <source>
        <dbReference type="ARBA" id="ARBA00038436"/>
    </source>
</evidence>
<keyword evidence="6 9" id="KW-1133">Transmembrane helix</keyword>
<dbReference type="Proteomes" id="UP000320390">
    <property type="component" value="Chromosome"/>
</dbReference>
<gene>
    <name evidence="11" type="ORF">Poly30_10150</name>
</gene>
<evidence type="ECO:0000256" key="3">
    <source>
        <dbReference type="ARBA" id="ARBA00022475"/>
    </source>
</evidence>
<dbReference type="GO" id="GO:0005886">
    <property type="term" value="C:plasma membrane"/>
    <property type="evidence" value="ECO:0007669"/>
    <property type="project" value="UniProtKB-SubCell"/>
</dbReference>
<sequence>MAFVRIVDRTNAWIGKFAAWLGLLMVLIGAGNAVGGYLEPMVGRKLSLVALDEGQWYLFSLLFLLAAPWALAENAHVRVDVLYGRLGARGKAWTDLVGSLVLLLPFCVFAIVVVTPSAIESFRVREVSPDAGGLVRWPLRIVAPVAFFLIALQGLAGIVRALHVIRRGEASEAEPTHAG</sequence>
<dbReference type="PANTHER" id="PTHR35011">
    <property type="entry name" value="2,3-DIKETO-L-GULONATE TRAP TRANSPORTER SMALL PERMEASE PROTEIN YIAM"/>
    <property type="match status" value="1"/>
</dbReference>
<feature type="transmembrane region" description="Helical" evidence="9">
    <location>
        <begin position="54"/>
        <end position="72"/>
    </location>
</feature>
<evidence type="ECO:0000313" key="12">
    <source>
        <dbReference type="Proteomes" id="UP000320390"/>
    </source>
</evidence>
<feature type="transmembrane region" description="Helical" evidence="9">
    <location>
        <begin position="12"/>
        <end position="34"/>
    </location>
</feature>